<name>A0A0E9U987_ANGAN</name>
<reference evidence="1" key="2">
    <citation type="journal article" date="2015" name="Fish Shellfish Immunol.">
        <title>Early steps in the European eel (Anguilla anguilla)-Vibrio vulnificus interaction in the gills: Role of the RtxA13 toxin.</title>
        <authorList>
            <person name="Callol A."/>
            <person name="Pajuelo D."/>
            <person name="Ebbesson L."/>
            <person name="Teles M."/>
            <person name="MacKenzie S."/>
            <person name="Amaro C."/>
        </authorList>
    </citation>
    <scope>NUCLEOTIDE SEQUENCE</scope>
</reference>
<organism evidence="1">
    <name type="scientific">Anguilla anguilla</name>
    <name type="common">European freshwater eel</name>
    <name type="synonym">Muraena anguilla</name>
    <dbReference type="NCBI Taxonomy" id="7936"/>
    <lineage>
        <taxon>Eukaryota</taxon>
        <taxon>Metazoa</taxon>
        <taxon>Chordata</taxon>
        <taxon>Craniata</taxon>
        <taxon>Vertebrata</taxon>
        <taxon>Euteleostomi</taxon>
        <taxon>Actinopterygii</taxon>
        <taxon>Neopterygii</taxon>
        <taxon>Teleostei</taxon>
        <taxon>Anguilliformes</taxon>
        <taxon>Anguillidae</taxon>
        <taxon>Anguilla</taxon>
    </lineage>
</organism>
<dbReference type="AlphaFoldDB" id="A0A0E9U987"/>
<evidence type="ECO:0000313" key="1">
    <source>
        <dbReference type="EMBL" id="JAH62474.1"/>
    </source>
</evidence>
<proteinExistence type="predicted"/>
<sequence>MDRQLTNSQWPKQKDWMLWGKTQKADANLLVTVSSDDISVIRAHGLQ</sequence>
<protein>
    <submittedName>
        <fullName evidence="1">Uncharacterized protein</fullName>
    </submittedName>
</protein>
<reference evidence="1" key="1">
    <citation type="submission" date="2014-11" db="EMBL/GenBank/DDBJ databases">
        <authorList>
            <person name="Amaro Gonzalez C."/>
        </authorList>
    </citation>
    <scope>NUCLEOTIDE SEQUENCE</scope>
</reference>
<accession>A0A0E9U987</accession>
<dbReference type="EMBL" id="GBXM01046103">
    <property type="protein sequence ID" value="JAH62474.1"/>
    <property type="molecule type" value="Transcribed_RNA"/>
</dbReference>